<comment type="similarity">
    <text evidence="3">Belongs to the gamma-BBH/TMLD family.</text>
</comment>
<evidence type="ECO:0000256" key="7">
    <source>
        <dbReference type="ARBA" id="ARBA00023004"/>
    </source>
</evidence>
<evidence type="ECO:0000259" key="9">
    <source>
        <dbReference type="Pfam" id="PF06155"/>
    </source>
</evidence>
<reference evidence="11" key="1">
    <citation type="submission" date="2015-09" db="EMBL/GenBank/DDBJ databases">
        <authorList>
            <person name="Rodrigo-Torres Lidia"/>
            <person name="Arahal R.David."/>
        </authorList>
    </citation>
    <scope>NUCLEOTIDE SEQUENCE [LARGE SCALE GENOMIC DNA]</scope>
    <source>
        <strain evidence="11">CECT 7735</strain>
    </source>
</reference>
<keyword evidence="7" id="KW-0408">Iron</keyword>
<dbReference type="InterPro" id="IPR042098">
    <property type="entry name" value="TauD-like_sf"/>
</dbReference>
<protein>
    <submittedName>
        <fullName evidence="10">Gamma-butyrobetaine dioxygenase</fullName>
        <ecNumber evidence="10">1.14.11.1</ecNumber>
    </submittedName>
</protein>
<dbReference type="EC" id="1.14.11.1" evidence="10"/>
<feature type="domain" description="TauD/TfdA-like" evidence="8">
    <location>
        <begin position="124"/>
        <end position="360"/>
    </location>
</feature>
<dbReference type="Gene3D" id="3.30.2020.30">
    <property type="match status" value="1"/>
</dbReference>
<evidence type="ECO:0000256" key="6">
    <source>
        <dbReference type="ARBA" id="ARBA00023002"/>
    </source>
</evidence>
<evidence type="ECO:0000259" key="8">
    <source>
        <dbReference type="Pfam" id="PF02668"/>
    </source>
</evidence>
<feature type="domain" description="Gamma-butyrobetaine hydroxylase-like N-terminal" evidence="9">
    <location>
        <begin position="7"/>
        <end position="89"/>
    </location>
</feature>
<dbReference type="RefSeq" id="WP_058310362.1">
    <property type="nucleotide sequence ID" value="NZ_CYTW01000001.1"/>
</dbReference>
<dbReference type="InterPro" id="IPR003819">
    <property type="entry name" value="TauD/TfdA-like"/>
</dbReference>
<dbReference type="PANTHER" id="PTHR10696:SF25">
    <property type="entry name" value="OXIDOREDUCTASE AIM17-RELATED"/>
    <property type="match status" value="1"/>
</dbReference>
<comment type="cofactor">
    <cofactor evidence="2">
        <name>L-ascorbate</name>
        <dbReference type="ChEBI" id="CHEBI:38290"/>
    </cofactor>
</comment>
<name>A0A0P1I546_9RHOB</name>
<dbReference type="InterPro" id="IPR050411">
    <property type="entry name" value="AlphaKG_dependent_hydroxylases"/>
</dbReference>
<evidence type="ECO:0000256" key="4">
    <source>
        <dbReference type="ARBA" id="ARBA00022723"/>
    </source>
</evidence>
<evidence type="ECO:0000313" key="11">
    <source>
        <dbReference type="Proteomes" id="UP000051870"/>
    </source>
</evidence>
<organism evidence="10 11">
    <name type="scientific">Shimia thalassica</name>
    <dbReference type="NCBI Taxonomy" id="1715693"/>
    <lineage>
        <taxon>Bacteria</taxon>
        <taxon>Pseudomonadati</taxon>
        <taxon>Pseudomonadota</taxon>
        <taxon>Alphaproteobacteria</taxon>
        <taxon>Rhodobacterales</taxon>
        <taxon>Roseobacteraceae</taxon>
    </lineage>
</organism>
<dbReference type="Gene3D" id="3.60.130.10">
    <property type="entry name" value="Clavaminate synthase-like"/>
    <property type="match status" value="1"/>
</dbReference>
<dbReference type="InterPro" id="IPR010376">
    <property type="entry name" value="GBBH-like_N"/>
</dbReference>
<sequence>MRDTADLENNGTVLRIALPDGGSARFHAIWLRDNALDPETRDPGNGQRLVTLADIPANTTMSDATTVGEGVSVTFQPERKTVVYPVDWLARHAYDRDLATRQQGWVRDGVSVWDASNGQITRQPLHDLQNDPGALAGWLAAASEFGFAIATEGPVASGALLDVVKLFGFVRETNYGTWFEVRTEVNPTNLAYTGLGLQGHTDNPYRDPVPTLQLLYCLENSAEGGDSILVDGFRVAQALRDENPDGFALLTQYCARFEYAGSEGVCLRARKPMIELTPDGELVAIRFNNRSSAPIVDVPFDKMEAYYAAYRRFGELVDDASMEVAFKMVPGECVLFDNTRLLHARHGYSGEGSRWLQGCYADKDGLLSTLAAATYQSKGAAE</sequence>
<evidence type="ECO:0000256" key="2">
    <source>
        <dbReference type="ARBA" id="ARBA00001961"/>
    </source>
</evidence>
<dbReference type="GO" id="GO:0045329">
    <property type="term" value="P:carnitine biosynthetic process"/>
    <property type="evidence" value="ECO:0007669"/>
    <property type="project" value="TreeGrafter"/>
</dbReference>
<dbReference type="CDD" id="cd00250">
    <property type="entry name" value="CAS_like"/>
    <property type="match status" value="1"/>
</dbReference>
<comment type="cofactor">
    <cofactor evidence="1">
        <name>Fe(2+)</name>
        <dbReference type="ChEBI" id="CHEBI:29033"/>
    </cofactor>
</comment>
<keyword evidence="11" id="KW-1185">Reference proteome</keyword>
<keyword evidence="6 10" id="KW-0560">Oxidoreductase</keyword>
<dbReference type="SUPFAM" id="SSF51197">
    <property type="entry name" value="Clavaminate synthase-like"/>
    <property type="match status" value="1"/>
</dbReference>
<evidence type="ECO:0000256" key="3">
    <source>
        <dbReference type="ARBA" id="ARBA00008654"/>
    </source>
</evidence>
<proteinExistence type="inferred from homology"/>
<gene>
    <name evidence="10" type="ORF">PH7735_01209</name>
</gene>
<dbReference type="EMBL" id="CYTW01000001">
    <property type="protein sequence ID" value="CUJ90181.1"/>
    <property type="molecule type" value="Genomic_DNA"/>
</dbReference>
<accession>A0A0P1I546</accession>
<keyword evidence="5 10" id="KW-0223">Dioxygenase</keyword>
<dbReference type="GeneID" id="83880272"/>
<dbReference type="GO" id="GO:0046872">
    <property type="term" value="F:metal ion binding"/>
    <property type="evidence" value="ECO:0007669"/>
    <property type="project" value="UniProtKB-KW"/>
</dbReference>
<dbReference type="InterPro" id="IPR038492">
    <property type="entry name" value="GBBH-like_N_sf"/>
</dbReference>
<dbReference type="Pfam" id="PF06155">
    <property type="entry name" value="GBBH-like_N"/>
    <property type="match status" value="1"/>
</dbReference>
<evidence type="ECO:0000256" key="1">
    <source>
        <dbReference type="ARBA" id="ARBA00001954"/>
    </source>
</evidence>
<dbReference type="Proteomes" id="UP000051870">
    <property type="component" value="Unassembled WGS sequence"/>
</dbReference>
<evidence type="ECO:0000313" key="10">
    <source>
        <dbReference type="EMBL" id="CUJ90181.1"/>
    </source>
</evidence>
<dbReference type="AlphaFoldDB" id="A0A0P1I546"/>
<dbReference type="FunFam" id="3.60.130.10:FF:000001">
    <property type="entry name" value="Trimethyllysine dioxygenase, mitochondrial"/>
    <property type="match status" value="1"/>
</dbReference>
<keyword evidence="4" id="KW-0479">Metal-binding</keyword>
<evidence type="ECO:0000256" key="5">
    <source>
        <dbReference type="ARBA" id="ARBA00022964"/>
    </source>
</evidence>
<dbReference type="GO" id="GO:0008336">
    <property type="term" value="F:gamma-butyrobetaine dioxygenase activity"/>
    <property type="evidence" value="ECO:0007669"/>
    <property type="project" value="UniProtKB-EC"/>
</dbReference>
<dbReference type="Pfam" id="PF02668">
    <property type="entry name" value="TauD"/>
    <property type="match status" value="1"/>
</dbReference>
<dbReference type="PANTHER" id="PTHR10696">
    <property type="entry name" value="GAMMA-BUTYROBETAINE HYDROXYLASE-RELATED"/>
    <property type="match status" value="1"/>
</dbReference>
<dbReference type="STRING" id="1715693.PH7735_01209"/>